<dbReference type="Proteomes" id="UP000536640">
    <property type="component" value="Unassembled WGS sequence"/>
</dbReference>
<evidence type="ECO:0000313" key="2">
    <source>
        <dbReference type="Proteomes" id="UP000536640"/>
    </source>
</evidence>
<gene>
    <name evidence="1" type="ORF">HNQ57_002091</name>
</gene>
<organism evidence="1 2">
    <name type="scientific">Zhongshania antarctica</name>
    <dbReference type="NCBI Taxonomy" id="641702"/>
    <lineage>
        <taxon>Bacteria</taxon>
        <taxon>Pseudomonadati</taxon>
        <taxon>Pseudomonadota</taxon>
        <taxon>Gammaproteobacteria</taxon>
        <taxon>Cellvibrionales</taxon>
        <taxon>Spongiibacteraceae</taxon>
        <taxon>Zhongshania</taxon>
    </lineage>
</organism>
<protein>
    <submittedName>
        <fullName evidence="1">Uncharacterized protein</fullName>
    </submittedName>
</protein>
<evidence type="ECO:0000313" key="1">
    <source>
        <dbReference type="EMBL" id="MBB5187813.1"/>
    </source>
</evidence>
<comment type="caution">
    <text evidence="1">The sequence shown here is derived from an EMBL/GenBank/DDBJ whole genome shotgun (WGS) entry which is preliminary data.</text>
</comment>
<dbReference type="AlphaFoldDB" id="A0A840R5N2"/>
<keyword evidence="2" id="KW-1185">Reference proteome</keyword>
<name>A0A840R5N2_9GAMM</name>
<proteinExistence type="predicted"/>
<reference evidence="1 2" key="1">
    <citation type="submission" date="2020-08" db="EMBL/GenBank/DDBJ databases">
        <title>Genomic Encyclopedia of Type Strains, Phase IV (KMG-IV): sequencing the most valuable type-strain genomes for metagenomic binning, comparative biology and taxonomic classification.</title>
        <authorList>
            <person name="Goeker M."/>
        </authorList>
    </citation>
    <scope>NUCLEOTIDE SEQUENCE [LARGE SCALE GENOMIC DNA]</scope>
    <source>
        <strain evidence="1 2">DSM 25701</strain>
    </source>
</reference>
<dbReference type="EMBL" id="JACHHW010000005">
    <property type="protein sequence ID" value="MBB5187813.1"/>
    <property type="molecule type" value="Genomic_DNA"/>
</dbReference>
<dbReference type="RefSeq" id="WP_184462695.1">
    <property type="nucleotide sequence ID" value="NZ_JACHHW010000005.1"/>
</dbReference>
<accession>A0A840R5N2</accession>
<sequence length="58" mass="6610">MAQTKSDNTFYPESRRGANTINAYGNSRAEWWLNVNYAEVIEMRDAVSSKLNKARAVN</sequence>